<dbReference type="Proteomes" id="UP000826661">
    <property type="component" value="Chromosome II"/>
</dbReference>
<organism evidence="1 2">
    <name type="scientific">Trichoderma simmonsii</name>
    <dbReference type="NCBI Taxonomy" id="1491479"/>
    <lineage>
        <taxon>Eukaryota</taxon>
        <taxon>Fungi</taxon>
        <taxon>Dikarya</taxon>
        <taxon>Ascomycota</taxon>
        <taxon>Pezizomycotina</taxon>
        <taxon>Sordariomycetes</taxon>
        <taxon>Hypocreomycetidae</taxon>
        <taxon>Hypocreales</taxon>
        <taxon>Hypocreaceae</taxon>
        <taxon>Trichoderma</taxon>
    </lineage>
</organism>
<dbReference type="EMBL" id="CP075865">
    <property type="protein sequence ID" value="QYS97587.1"/>
    <property type="molecule type" value="Genomic_DNA"/>
</dbReference>
<gene>
    <name evidence="1" type="ORF">H0G86_004813</name>
</gene>
<name>A0A8G0LBA6_9HYPO</name>
<sequence length="131" mass="14363">MRNSVQQAIMTTAEDSVLLPLASPCITHARSERRGGELKHSCIVASPTFPHSICDREPRTRRMVWCACLQQLVICVVARLSPDKGMCVCGGALREFGGESGSWRRRGQVGVHFGVEVVEPQDNNTSTVARL</sequence>
<evidence type="ECO:0000313" key="2">
    <source>
        <dbReference type="Proteomes" id="UP000826661"/>
    </source>
</evidence>
<evidence type="ECO:0000313" key="1">
    <source>
        <dbReference type="EMBL" id="QYS97587.1"/>
    </source>
</evidence>
<accession>A0A8G0LBA6</accession>
<dbReference type="AlphaFoldDB" id="A0A8G0LBA6"/>
<keyword evidence="2" id="KW-1185">Reference proteome</keyword>
<proteinExistence type="predicted"/>
<reference evidence="1 2" key="1">
    <citation type="journal article" date="2021" name="BMC Genomics">
        <title>Telomere-to-telomere genome assembly of asparaginase-producing Trichoderma simmonsii.</title>
        <authorList>
            <person name="Chung D."/>
            <person name="Kwon Y.M."/>
            <person name="Yang Y."/>
        </authorList>
    </citation>
    <scope>NUCLEOTIDE SEQUENCE [LARGE SCALE GENOMIC DNA]</scope>
    <source>
        <strain evidence="1 2">GH-Sj1</strain>
    </source>
</reference>
<protein>
    <submittedName>
        <fullName evidence="1">Uncharacterized protein</fullName>
    </submittedName>
</protein>